<dbReference type="EC" id="5.1.3.15" evidence="1"/>
<name>A0A0B2STG5_GLYSO</name>
<dbReference type="GO" id="GO:0030246">
    <property type="term" value="F:carbohydrate binding"/>
    <property type="evidence" value="ECO:0007669"/>
    <property type="project" value="InterPro"/>
</dbReference>
<keyword evidence="1" id="KW-0413">Isomerase</keyword>
<dbReference type="PANTHER" id="PTHR11122">
    <property type="entry name" value="APOSPORY-ASSOCIATED PROTEIN C-RELATED"/>
    <property type="match status" value="1"/>
</dbReference>
<proteinExistence type="predicted"/>
<accession>A0A0B2STG5</accession>
<dbReference type="AlphaFoldDB" id="A0A0B2STG5"/>
<evidence type="ECO:0000313" key="1">
    <source>
        <dbReference type="EMBL" id="KHN47547.1"/>
    </source>
</evidence>
<dbReference type="GO" id="GO:0047938">
    <property type="term" value="F:glucose-6-phosphate 1-epimerase activity"/>
    <property type="evidence" value="ECO:0007669"/>
    <property type="project" value="UniProtKB-EC"/>
</dbReference>
<dbReference type="Gene3D" id="2.70.98.10">
    <property type="match status" value="1"/>
</dbReference>
<protein>
    <submittedName>
        <fullName evidence="1">Putative glucose-6-phosphate 1-epimerase</fullName>
        <ecNumber evidence="1">5.1.3.15</ecNumber>
    </submittedName>
</protein>
<reference evidence="1" key="1">
    <citation type="submission" date="2014-07" db="EMBL/GenBank/DDBJ databases">
        <title>Identification of a novel salt tolerance gene in wild soybean by whole-genome sequencing.</title>
        <authorList>
            <person name="Lam H.-M."/>
            <person name="Qi X."/>
            <person name="Li M.-W."/>
            <person name="Liu X."/>
            <person name="Xie M."/>
            <person name="Ni M."/>
            <person name="Xu X."/>
        </authorList>
    </citation>
    <scope>NUCLEOTIDE SEQUENCE [LARGE SCALE GENOMIC DNA]</scope>
    <source>
        <tissue evidence="1">Root</tissue>
    </source>
</reference>
<gene>
    <name evidence="1" type="ORF">glysoja_048096</name>
</gene>
<dbReference type="InterPro" id="IPR014718">
    <property type="entry name" value="GH-type_carb-bd"/>
</dbReference>
<dbReference type="GO" id="GO:0005737">
    <property type="term" value="C:cytoplasm"/>
    <property type="evidence" value="ECO:0007669"/>
    <property type="project" value="TreeGrafter"/>
</dbReference>
<dbReference type="Proteomes" id="UP000053555">
    <property type="component" value="Unassembled WGS sequence"/>
</dbReference>
<organism evidence="1">
    <name type="scientific">Glycine soja</name>
    <name type="common">Wild soybean</name>
    <dbReference type="NCBI Taxonomy" id="3848"/>
    <lineage>
        <taxon>Eukaryota</taxon>
        <taxon>Viridiplantae</taxon>
        <taxon>Streptophyta</taxon>
        <taxon>Embryophyta</taxon>
        <taxon>Tracheophyta</taxon>
        <taxon>Spermatophyta</taxon>
        <taxon>Magnoliopsida</taxon>
        <taxon>eudicotyledons</taxon>
        <taxon>Gunneridae</taxon>
        <taxon>Pentapetalae</taxon>
        <taxon>rosids</taxon>
        <taxon>fabids</taxon>
        <taxon>Fabales</taxon>
        <taxon>Fabaceae</taxon>
        <taxon>Papilionoideae</taxon>
        <taxon>50 kb inversion clade</taxon>
        <taxon>NPAAA clade</taxon>
        <taxon>indigoferoid/millettioid clade</taxon>
        <taxon>Phaseoleae</taxon>
        <taxon>Glycine</taxon>
        <taxon>Glycine subgen. Soja</taxon>
    </lineage>
</organism>
<dbReference type="PANTHER" id="PTHR11122:SF33">
    <property type="entry name" value="GLUCOSE-6-PHOSPHATE 1-EPIMERASE"/>
    <property type="match status" value="1"/>
</dbReference>
<dbReference type="EMBL" id="KN640574">
    <property type="protein sequence ID" value="KHN47547.1"/>
    <property type="molecule type" value="Genomic_DNA"/>
</dbReference>
<sequence length="83" mass="9329">MWSLDRDHSPLPPLGNQSSVDLILKSTKVDLKTPCSFEFRLRISLNVGKLILIPRVRNTVNKAFSFSFTLCNYLSVSDIICAS</sequence>